<dbReference type="AlphaFoldDB" id="A0AAD8N3I0"/>
<sequence>MNSLHQGHLNKTELWRGRTGLCKKLPGLCCKKASCQGVSGQKLLTQLAMFLTGCFVLKTIDRDGKFDAKSYEAIFLGYSLTSRAYRVYNTSKRIVEESIDVSFQESNVDLSRDEEDIAGAGHDSELTRLTSVSQLADNQPEVTPEADKPAETSSPVAETIDQLSKLTLEGPRGHRSQEKMPIYEGGETSPPSKRIRVNEEVIAQHSLPKSTRTVKNHPPELIIGDKSEGIKTRADKPKESHLRCQTDLCSFRTEFGVLAKQEASFCCIIHCRRIPAS</sequence>
<reference evidence="3" key="2">
    <citation type="submission" date="2023-05" db="EMBL/GenBank/DDBJ databases">
        <authorList>
            <person name="Schelkunov M.I."/>
        </authorList>
    </citation>
    <scope>NUCLEOTIDE SEQUENCE</scope>
    <source>
        <strain evidence="3">Hsosn_3</strain>
        <tissue evidence="3">Leaf</tissue>
    </source>
</reference>
<organism evidence="3 4">
    <name type="scientific">Heracleum sosnowskyi</name>
    <dbReference type="NCBI Taxonomy" id="360622"/>
    <lineage>
        <taxon>Eukaryota</taxon>
        <taxon>Viridiplantae</taxon>
        <taxon>Streptophyta</taxon>
        <taxon>Embryophyta</taxon>
        <taxon>Tracheophyta</taxon>
        <taxon>Spermatophyta</taxon>
        <taxon>Magnoliopsida</taxon>
        <taxon>eudicotyledons</taxon>
        <taxon>Gunneridae</taxon>
        <taxon>Pentapetalae</taxon>
        <taxon>asterids</taxon>
        <taxon>campanulids</taxon>
        <taxon>Apiales</taxon>
        <taxon>Apiaceae</taxon>
        <taxon>Apioideae</taxon>
        <taxon>apioid superclade</taxon>
        <taxon>Tordylieae</taxon>
        <taxon>Tordyliinae</taxon>
        <taxon>Heracleum</taxon>
    </lineage>
</organism>
<reference evidence="3" key="1">
    <citation type="submission" date="2023-02" db="EMBL/GenBank/DDBJ databases">
        <title>Genome of toxic invasive species Heracleum sosnowskyi carries increased number of genes despite the absence of recent whole-genome duplications.</title>
        <authorList>
            <person name="Schelkunov M."/>
            <person name="Shtratnikova V."/>
            <person name="Makarenko M."/>
            <person name="Klepikova A."/>
            <person name="Omelchenko D."/>
            <person name="Novikova G."/>
            <person name="Obukhova E."/>
            <person name="Bogdanov V."/>
            <person name="Penin A."/>
            <person name="Logacheva M."/>
        </authorList>
    </citation>
    <scope>NUCLEOTIDE SEQUENCE</scope>
    <source>
        <strain evidence="3">Hsosn_3</strain>
        <tissue evidence="3">Leaf</tissue>
    </source>
</reference>
<comment type="caution">
    <text evidence="3">The sequence shown here is derived from an EMBL/GenBank/DDBJ whole genome shotgun (WGS) entry which is preliminary data.</text>
</comment>
<evidence type="ECO:0000313" key="4">
    <source>
        <dbReference type="Proteomes" id="UP001237642"/>
    </source>
</evidence>
<evidence type="ECO:0000256" key="1">
    <source>
        <dbReference type="SAM" id="MobiDB-lite"/>
    </source>
</evidence>
<feature type="region of interest" description="Disordered" evidence="1">
    <location>
        <begin position="134"/>
        <end position="192"/>
    </location>
</feature>
<keyword evidence="4" id="KW-1185">Reference proteome</keyword>
<dbReference type="InterPro" id="IPR057670">
    <property type="entry name" value="SH3_retrovirus"/>
</dbReference>
<feature type="domain" description="Retroviral polymerase SH3-like" evidence="2">
    <location>
        <begin position="54"/>
        <end position="108"/>
    </location>
</feature>
<accession>A0AAD8N3I0</accession>
<evidence type="ECO:0000259" key="2">
    <source>
        <dbReference type="Pfam" id="PF25597"/>
    </source>
</evidence>
<evidence type="ECO:0000313" key="3">
    <source>
        <dbReference type="EMBL" id="KAK1395269.1"/>
    </source>
</evidence>
<name>A0AAD8N3I0_9APIA</name>
<proteinExistence type="predicted"/>
<dbReference type="Pfam" id="PF25597">
    <property type="entry name" value="SH3_retrovirus"/>
    <property type="match status" value="1"/>
</dbReference>
<gene>
    <name evidence="3" type="ORF">POM88_014325</name>
</gene>
<protein>
    <recommendedName>
        <fullName evidence="2">Retroviral polymerase SH3-like domain-containing protein</fullName>
    </recommendedName>
</protein>
<dbReference type="Proteomes" id="UP001237642">
    <property type="component" value="Unassembled WGS sequence"/>
</dbReference>
<dbReference type="EMBL" id="JAUIZM010000003">
    <property type="protein sequence ID" value="KAK1395269.1"/>
    <property type="molecule type" value="Genomic_DNA"/>
</dbReference>
<feature type="compositionally biased region" description="Polar residues" evidence="1">
    <location>
        <begin position="151"/>
        <end position="165"/>
    </location>
</feature>